<dbReference type="OrthoDB" id="10254945at2759"/>
<evidence type="ECO:0000313" key="9">
    <source>
        <dbReference type="EMBL" id="KDB21563.1"/>
    </source>
</evidence>
<dbReference type="PROSITE" id="PS00630">
    <property type="entry name" value="IMP_2"/>
    <property type="match status" value="1"/>
</dbReference>
<dbReference type="OMA" id="ERGLHPW"/>
<dbReference type="PRINTS" id="PR00377">
    <property type="entry name" value="IMPHPHTASES"/>
</dbReference>
<dbReference type="GO" id="GO:0046872">
    <property type="term" value="F:metal ion binding"/>
    <property type="evidence" value="ECO:0007669"/>
    <property type="project" value="UniProtKB-KW"/>
</dbReference>
<dbReference type="InterPro" id="IPR033942">
    <property type="entry name" value="IMPase"/>
</dbReference>
<evidence type="ECO:0000256" key="6">
    <source>
        <dbReference type="ARBA" id="ARBA00022842"/>
    </source>
</evidence>
<dbReference type="InterPro" id="IPR020583">
    <property type="entry name" value="Inositol_monoP_metal-BS"/>
</dbReference>
<keyword evidence="5 8" id="KW-0378">Hydrolase</keyword>
<dbReference type="GO" id="GO:0006021">
    <property type="term" value="P:inositol biosynthetic process"/>
    <property type="evidence" value="ECO:0007669"/>
    <property type="project" value="UniProtKB-UniPathway"/>
</dbReference>
<dbReference type="Pfam" id="PF00459">
    <property type="entry name" value="Inositol_P"/>
    <property type="match status" value="1"/>
</dbReference>
<dbReference type="EC" id="3.1.3.25" evidence="8"/>
<comment type="cofactor">
    <cofactor evidence="2 7 8">
        <name>Mg(2+)</name>
        <dbReference type="ChEBI" id="CHEBI:18420"/>
    </cofactor>
</comment>
<dbReference type="PANTHER" id="PTHR20854:SF4">
    <property type="entry name" value="INOSITOL-1-MONOPHOSPHATASE-RELATED"/>
    <property type="match status" value="1"/>
</dbReference>
<evidence type="ECO:0000256" key="8">
    <source>
        <dbReference type="RuleBase" id="RU364068"/>
    </source>
</evidence>
<dbReference type="HOGENOM" id="CLU_044118_1_2_1"/>
<dbReference type="PROSITE" id="PS00629">
    <property type="entry name" value="IMP_1"/>
    <property type="match status" value="1"/>
</dbReference>
<gene>
    <name evidence="9" type="ORF">H109_06502</name>
</gene>
<dbReference type="CDD" id="cd01639">
    <property type="entry name" value="IMPase"/>
    <property type="match status" value="1"/>
</dbReference>
<keyword evidence="10" id="KW-1185">Reference proteome</keyword>
<comment type="catalytic activity">
    <reaction evidence="1 8">
        <text>a myo-inositol phosphate + H2O = myo-inositol + phosphate</text>
        <dbReference type="Rhea" id="RHEA:24056"/>
        <dbReference type="ChEBI" id="CHEBI:15377"/>
        <dbReference type="ChEBI" id="CHEBI:17268"/>
        <dbReference type="ChEBI" id="CHEBI:43474"/>
        <dbReference type="ChEBI" id="CHEBI:84139"/>
        <dbReference type="EC" id="3.1.3.25"/>
    </reaction>
</comment>
<dbReference type="GO" id="GO:0008934">
    <property type="term" value="F:inositol monophosphate 1-phosphatase activity"/>
    <property type="evidence" value="ECO:0007669"/>
    <property type="project" value="InterPro"/>
</dbReference>
<sequence length="293" mass="31643">MAETPDLAEIHDFLVDLASKAGEMITSAHPLINGVGSKKNSSDLVTETDRAVEAVVSEALRTKYPHYQFMGEETYDPSKPLTDEPTFVVDPIDGTVNFVHGFPSACISLGFAVNQQPVVGVVFNPFTSTLYSAVKGRGAFMNRTRKLPLRGEDVEPLMGLSSALVAVEWGSDRSGPNWEVKLRTFESLGKSKEQGGAMVHSMRSMGSAALNLCAVASGVLDLYWEGGCWAWDVCAGWIILAEAGGIMVDGNPGQWQAKLDSRRYLAVRGAPGGQGQRELVQEFWSHVGGALEY</sequence>
<accession>A0A059J1J0</accession>
<evidence type="ECO:0000256" key="4">
    <source>
        <dbReference type="ARBA" id="ARBA00022723"/>
    </source>
</evidence>
<evidence type="ECO:0000313" key="10">
    <source>
        <dbReference type="Proteomes" id="UP000024533"/>
    </source>
</evidence>
<dbReference type="PANTHER" id="PTHR20854">
    <property type="entry name" value="INOSITOL MONOPHOSPHATASE"/>
    <property type="match status" value="1"/>
</dbReference>
<dbReference type="AlphaFoldDB" id="A0A059J1J0"/>
<reference evidence="9 10" key="1">
    <citation type="submission" date="2014-02" db="EMBL/GenBank/DDBJ databases">
        <title>The Genome Sequence of Trichophyton interdigitale MR816.</title>
        <authorList>
            <consortium name="The Broad Institute Genomics Platform"/>
            <person name="Cuomo C.A."/>
            <person name="White T.C."/>
            <person name="Graser Y."/>
            <person name="Martinez-Rossi N."/>
            <person name="Heitman J."/>
            <person name="Young S.K."/>
            <person name="Zeng Q."/>
            <person name="Gargeya S."/>
            <person name="Abouelleil A."/>
            <person name="Alvarado L."/>
            <person name="Chapman S.B."/>
            <person name="Gainer-Dewar J."/>
            <person name="Goldberg J."/>
            <person name="Griggs A."/>
            <person name="Gujja S."/>
            <person name="Hansen M."/>
            <person name="Howarth C."/>
            <person name="Imamovic A."/>
            <person name="Larimer J."/>
            <person name="Martinez D."/>
            <person name="Murphy C."/>
            <person name="Pearson M.D."/>
            <person name="Persinoti G."/>
            <person name="Poon T."/>
            <person name="Priest M."/>
            <person name="Roberts A.D."/>
            <person name="Saif S."/>
            <person name="Shea T.D."/>
            <person name="Sykes S.N."/>
            <person name="Wortman J."/>
            <person name="Nusbaum C."/>
            <person name="Birren B."/>
        </authorList>
    </citation>
    <scope>NUCLEOTIDE SEQUENCE [LARGE SCALE GENOMIC DNA]</scope>
    <source>
        <strain evidence="9 10">MR816</strain>
    </source>
</reference>
<dbReference type="Gene3D" id="3.40.190.80">
    <property type="match status" value="1"/>
</dbReference>
<evidence type="ECO:0000256" key="3">
    <source>
        <dbReference type="ARBA" id="ARBA00009759"/>
    </source>
</evidence>
<comment type="similarity">
    <text evidence="3 8">Belongs to the inositol monophosphatase superfamily.</text>
</comment>
<evidence type="ECO:0000256" key="1">
    <source>
        <dbReference type="ARBA" id="ARBA00001033"/>
    </source>
</evidence>
<comment type="caution">
    <text evidence="9">The sequence shown here is derived from an EMBL/GenBank/DDBJ whole genome shotgun (WGS) entry which is preliminary data.</text>
</comment>
<dbReference type="EMBL" id="AOKY01000474">
    <property type="protein sequence ID" value="KDB21563.1"/>
    <property type="molecule type" value="Genomic_DNA"/>
</dbReference>
<feature type="binding site" evidence="7">
    <location>
        <position position="72"/>
    </location>
    <ligand>
        <name>Mg(2+)</name>
        <dbReference type="ChEBI" id="CHEBI:18420"/>
        <label>1</label>
        <note>catalytic</note>
    </ligand>
</feature>
<feature type="binding site" evidence="7">
    <location>
        <position position="90"/>
    </location>
    <ligand>
        <name>Mg(2+)</name>
        <dbReference type="ChEBI" id="CHEBI:18420"/>
        <label>2</label>
    </ligand>
</feature>
<protein>
    <recommendedName>
        <fullName evidence="8">Inositol-1-monophosphatase</fullName>
        <ecNumber evidence="8">3.1.3.25</ecNumber>
    </recommendedName>
</protein>
<dbReference type="Proteomes" id="UP000024533">
    <property type="component" value="Unassembled WGS sequence"/>
</dbReference>
<dbReference type="GO" id="GO:0046854">
    <property type="term" value="P:phosphatidylinositol phosphate biosynthetic process"/>
    <property type="evidence" value="ECO:0007669"/>
    <property type="project" value="InterPro"/>
</dbReference>
<feature type="binding site" evidence="7">
    <location>
        <position position="232"/>
    </location>
    <ligand>
        <name>Mg(2+)</name>
        <dbReference type="ChEBI" id="CHEBI:18420"/>
        <label>1</label>
        <note>catalytic</note>
    </ligand>
</feature>
<feature type="binding site" evidence="7">
    <location>
        <position position="92"/>
    </location>
    <ligand>
        <name>Mg(2+)</name>
        <dbReference type="ChEBI" id="CHEBI:18420"/>
        <label>1</label>
        <note>catalytic</note>
    </ligand>
</feature>
<keyword evidence="4 7" id="KW-0479">Metal-binding</keyword>
<proteinExistence type="inferred from homology"/>
<comment type="pathway">
    <text evidence="8">Polyol metabolism; myo-inositol biosynthesis; myo-inositol from D-glucose 6-phosphate: step 2/2.</text>
</comment>
<name>A0A059J1J0_TRIIM</name>
<evidence type="ECO:0000256" key="7">
    <source>
        <dbReference type="PIRSR" id="PIRSR600760-2"/>
    </source>
</evidence>
<dbReference type="InterPro" id="IPR020550">
    <property type="entry name" value="Inositol_monophosphatase_CS"/>
</dbReference>
<dbReference type="STRING" id="1215338.A0A059J1J0"/>
<dbReference type="FunFam" id="3.30.540.10:FF:000004">
    <property type="entry name" value="Inositol-1-monophosphatase"/>
    <property type="match status" value="1"/>
</dbReference>
<feature type="binding site" evidence="7">
    <location>
        <position position="93"/>
    </location>
    <ligand>
        <name>Mg(2+)</name>
        <dbReference type="ChEBI" id="CHEBI:18420"/>
        <label>2</label>
    </ligand>
</feature>
<dbReference type="GO" id="GO:0007165">
    <property type="term" value="P:signal transduction"/>
    <property type="evidence" value="ECO:0007669"/>
    <property type="project" value="TreeGrafter"/>
</dbReference>
<evidence type="ECO:0000256" key="5">
    <source>
        <dbReference type="ARBA" id="ARBA00022801"/>
    </source>
</evidence>
<dbReference type="UniPathway" id="UPA00823">
    <property type="reaction ID" value="UER00788"/>
</dbReference>
<dbReference type="FunFam" id="3.40.190.80:FF:000012">
    <property type="entry name" value="Inositol-1-monophosphatase"/>
    <property type="match status" value="1"/>
</dbReference>
<organism evidence="9 10">
    <name type="scientific">Trichophyton interdigitale (strain MR816)</name>
    <dbReference type="NCBI Taxonomy" id="1215338"/>
    <lineage>
        <taxon>Eukaryota</taxon>
        <taxon>Fungi</taxon>
        <taxon>Dikarya</taxon>
        <taxon>Ascomycota</taxon>
        <taxon>Pezizomycotina</taxon>
        <taxon>Eurotiomycetes</taxon>
        <taxon>Eurotiomycetidae</taxon>
        <taxon>Onygenales</taxon>
        <taxon>Arthrodermataceae</taxon>
        <taxon>Trichophyton</taxon>
    </lineage>
</organism>
<dbReference type="SUPFAM" id="SSF56655">
    <property type="entry name" value="Carbohydrate phosphatase"/>
    <property type="match status" value="1"/>
</dbReference>
<dbReference type="Gene3D" id="3.30.540.10">
    <property type="entry name" value="Fructose-1,6-Bisphosphatase, subunit A, domain 1"/>
    <property type="match status" value="1"/>
</dbReference>
<dbReference type="InterPro" id="IPR000760">
    <property type="entry name" value="Inositol_monophosphatase-like"/>
</dbReference>
<evidence type="ECO:0000256" key="2">
    <source>
        <dbReference type="ARBA" id="ARBA00001946"/>
    </source>
</evidence>
<keyword evidence="6 7" id="KW-0460">Magnesium</keyword>